<feature type="transmembrane region" description="Helical" evidence="1">
    <location>
        <begin position="209"/>
        <end position="228"/>
    </location>
</feature>
<keyword evidence="1" id="KW-1133">Transmembrane helix</keyword>
<proteinExistence type="predicted"/>
<accession>A0A8T5YLA6</accession>
<dbReference type="Proteomes" id="UP000462271">
    <property type="component" value="Unassembled WGS sequence"/>
</dbReference>
<keyword evidence="1" id="KW-0812">Transmembrane</keyword>
<feature type="transmembrane region" description="Helical" evidence="1">
    <location>
        <begin position="123"/>
        <end position="142"/>
    </location>
</feature>
<protein>
    <submittedName>
        <fullName evidence="2">Uncharacterized protein</fullName>
    </submittedName>
</protein>
<keyword evidence="1" id="KW-0472">Membrane</keyword>
<name>A0A8T5YLA6_ECOLX</name>
<dbReference type="RefSeq" id="WP_061352502.1">
    <property type="nucleotide sequence ID" value="NZ_LGME01000285.1"/>
</dbReference>
<feature type="transmembrane region" description="Helical" evidence="1">
    <location>
        <begin position="361"/>
        <end position="379"/>
    </location>
</feature>
<feature type="transmembrane region" description="Helical" evidence="1">
    <location>
        <begin position="417"/>
        <end position="438"/>
    </location>
</feature>
<gene>
    <name evidence="2" type="ORF">GQM21_26505</name>
</gene>
<dbReference type="EMBL" id="WTML01000260">
    <property type="protein sequence ID" value="MWL00649.1"/>
    <property type="molecule type" value="Genomic_DNA"/>
</dbReference>
<feature type="transmembrane region" description="Helical" evidence="1">
    <location>
        <begin position="95"/>
        <end position="114"/>
    </location>
</feature>
<comment type="caution">
    <text evidence="2">The sequence shown here is derived from an EMBL/GenBank/DDBJ whole genome shotgun (WGS) entry which is preliminary data.</text>
</comment>
<feature type="transmembrane region" description="Helical" evidence="1">
    <location>
        <begin position="148"/>
        <end position="165"/>
    </location>
</feature>
<sequence>MEDLNRKISLFLVVAFSFFVCAITKDMYLFNTSDFYRATEGIMNAIPTFDFNLSLNYRILDKIQPFYMSYYKSSFSLIIYIYASVISTITNYFDMRIYSAIFKITYILSLYYLYNTFCKRDRLIGVFLFLFICLPMISSSNISMFTSFYQEQVILISLPLLLIALRSDFKYRLIVCFACYTVISCGKAQFFYMPLIMFAYFVIFERKHLLTNAFLCGFSLCLAILCIMSTSDTTQYNKYHANYFGSYLYMKNNNIDIPSYVDKKCIGIDSWGNEFDFKEGASYTKIGEACRLNNNDENFLNVLSFFVKNPVSLIRLPYDKGVQTQLTEDYFHVFKGLKLIRNADNLTGLLTSAKNFAFEKVRFTVCLIGLIASIILYKAGLSKYIFIISSFGVSQFYISFFGEGYRDLNKHIFPMNFSFDLLLFFVMCYVAGRIVRIVRDRY</sequence>
<feature type="transmembrane region" description="Helical" evidence="1">
    <location>
        <begin position="69"/>
        <end position="89"/>
    </location>
</feature>
<organism evidence="2 3">
    <name type="scientific">Escherichia coli</name>
    <dbReference type="NCBI Taxonomy" id="562"/>
    <lineage>
        <taxon>Bacteria</taxon>
        <taxon>Pseudomonadati</taxon>
        <taxon>Pseudomonadota</taxon>
        <taxon>Gammaproteobacteria</taxon>
        <taxon>Enterobacterales</taxon>
        <taxon>Enterobacteriaceae</taxon>
        <taxon>Escherichia</taxon>
    </lineage>
</organism>
<reference evidence="2 3" key="1">
    <citation type="submission" date="2019-12" db="EMBL/GenBank/DDBJ databases">
        <title>Enteriobacteria Tanzani isolates_10432.</title>
        <authorList>
            <person name="Subbiah M."/>
            <person name="Call D."/>
        </authorList>
    </citation>
    <scope>NUCLEOTIDE SEQUENCE [LARGE SCALE GENOMIC DNA]</scope>
    <source>
        <strain evidence="2 3">10432wG8</strain>
    </source>
</reference>
<evidence type="ECO:0000256" key="1">
    <source>
        <dbReference type="SAM" id="Phobius"/>
    </source>
</evidence>
<feature type="transmembrane region" description="Helical" evidence="1">
    <location>
        <begin position="177"/>
        <end position="203"/>
    </location>
</feature>
<evidence type="ECO:0000313" key="3">
    <source>
        <dbReference type="Proteomes" id="UP000462271"/>
    </source>
</evidence>
<evidence type="ECO:0000313" key="2">
    <source>
        <dbReference type="EMBL" id="MWL00649.1"/>
    </source>
</evidence>
<dbReference type="AlphaFoldDB" id="A0A8T5YLA6"/>